<dbReference type="PANTHER" id="PTHR31569:SF4">
    <property type="entry name" value="SWIM-TYPE DOMAIN-CONTAINING PROTEIN"/>
    <property type="match status" value="1"/>
</dbReference>
<feature type="domain" description="ZSWIM1/3 RNaseH-like" evidence="1">
    <location>
        <begin position="4"/>
        <end position="111"/>
    </location>
</feature>
<dbReference type="InterPro" id="IPR048324">
    <property type="entry name" value="ZSWIM1-3_RNaseH-like"/>
</dbReference>
<dbReference type="EMBL" id="NBNE01005152">
    <property type="protein sequence ID" value="OWZ04095.1"/>
    <property type="molecule type" value="Genomic_DNA"/>
</dbReference>
<sequence length="248" mass="29938">MIGHMRVMLDTFPEVLQMDYTHQTNQYVYTRQWARHNYQLLTVVAMDHFGQGYPIKYLLIETNSDRHMAAKCMDNFKRANEHWRFLRIIIVNKDMRETEVIRKKFTEAKVVLGHFHVIKWIHETIRKSKIYDVYEEVVLTQMKHCITNITYARVKEDYITHRDEFSSLACRDDRTALWQYFDTNWNKCREMWVMAFHADLPHVGNHTNKCHFTMHASLKVLLDYLRRKEEEYISTVEMSGTLKDVVYC</sequence>
<gene>
    <name evidence="2" type="ORF">PHMEG_00024065</name>
</gene>
<evidence type="ECO:0000313" key="3">
    <source>
        <dbReference type="Proteomes" id="UP000198211"/>
    </source>
</evidence>
<keyword evidence="3" id="KW-1185">Reference proteome</keyword>
<evidence type="ECO:0000259" key="1">
    <source>
        <dbReference type="Pfam" id="PF21056"/>
    </source>
</evidence>
<dbReference type="Pfam" id="PF21056">
    <property type="entry name" value="ZSWIM1-3_RNaseH-like"/>
    <property type="match status" value="1"/>
</dbReference>
<organism evidence="2 3">
    <name type="scientific">Phytophthora megakarya</name>
    <dbReference type="NCBI Taxonomy" id="4795"/>
    <lineage>
        <taxon>Eukaryota</taxon>
        <taxon>Sar</taxon>
        <taxon>Stramenopiles</taxon>
        <taxon>Oomycota</taxon>
        <taxon>Peronosporomycetes</taxon>
        <taxon>Peronosporales</taxon>
        <taxon>Peronosporaceae</taxon>
        <taxon>Phytophthora</taxon>
    </lineage>
</organism>
<protein>
    <submittedName>
        <fullName evidence="2">Secreted protein</fullName>
    </submittedName>
</protein>
<dbReference type="OrthoDB" id="92090at2759"/>
<name>A0A225VFF2_9STRA</name>
<reference evidence="3" key="1">
    <citation type="submission" date="2017-03" db="EMBL/GenBank/DDBJ databases">
        <title>Phytopthora megakarya and P. palmivora, two closely related causual agents of cacao black pod achieved similar genome size and gene model numbers by different mechanisms.</title>
        <authorList>
            <person name="Ali S."/>
            <person name="Shao J."/>
            <person name="Larry D.J."/>
            <person name="Kronmiller B."/>
            <person name="Shen D."/>
            <person name="Strem M.D."/>
            <person name="Melnick R.L."/>
            <person name="Guiltinan M.J."/>
            <person name="Tyler B.M."/>
            <person name="Meinhardt L.W."/>
            <person name="Bailey B.A."/>
        </authorList>
    </citation>
    <scope>NUCLEOTIDE SEQUENCE [LARGE SCALE GENOMIC DNA]</scope>
    <source>
        <strain evidence="3">zdho120</strain>
    </source>
</reference>
<dbReference type="InterPro" id="IPR052579">
    <property type="entry name" value="Zinc_finger_SWIM"/>
</dbReference>
<evidence type="ECO:0000313" key="2">
    <source>
        <dbReference type="EMBL" id="OWZ04095.1"/>
    </source>
</evidence>
<comment type="caution">
    <text evidence="2">The sequence shown here is derived from an EMBL/GenBank/DDBJ whole genome shotgun (WGS) entry which is preliminary data.</text>
</comment>
<dbReference type="Proteomes" id="UP000198211">
    <property type="component" value="Unassembled WGS sequence"/>
</dbReference>
<dbReference type="PANTHER" id="PTHR31569">
    <property type="entry name" value="SWIM-TYPE DOMAIN-CONTAINING PROTEIN"/>
    <property type="match status" value="1"/>
</dbReference>
<dbReference type="AlphaFoldDB" id="A0A225VFF2"/>
<proteinExistence type="predicted"/>
<accession>A0A225VFF2</accession>